<evidence type="ECO:0000313" key="1">
    <source>
        <dbReference type="EMBL" id="BCO38062.1"/>
    </source>
</evidence>
<name>A0A7R7JJR6_9MYCO</name>
<gene>
    <name evidence="1" type="ORF">MHEC_44950</name>
</gene>
<dbReference type="RefSeq" id="WP_160315070.1">
    <property type="nucleotide sequence ID" value="NZ_AP024237.1"/>
</dbReference>
<organism evidence="1 2">
    <name type="scientific">Mycobacterium heckeshornense</name>
    <dbReference type="NCBI Taxonomy" id="110505"/>
    <lineage>
        <taxon>Bacteria</taxon>
        <taxon>Bacillati</taxon>
        <taxon>Actinomycetota</taxon>
        <taxon>Actinomycetes</taxon>
        <taxon>Mycobacteriales</taxon>
        <taxon>Mycobacteriaceae</taxon>
        <taxon>Mycobacterium</taxon>
    </lineage>
</organism>
<evidence type="ECO:0000313" key="2">
    <source>
        <dbReference type="Proteomes" id="UP000595446"/>
    </source>
</evidence>
<accession>A0A7R7JJR6</accession>
<reference evidence="1 2" key="1">
    <citation type="submission" date="2020-12" db="EMBL/GenBank/DDBJ databases">
        <title>Complete genome sequence of Mycobacterium heckeshornense JCM 15655T, closely related to a pathogenic non-tuberculous mycobacterial species Mycobacterium xenopi.</title>
        <authorList>
            <person name="Yoshida M."/>
            <person name="Fukano H."/>
            <person name="Asakura T."/>
            <person name="Suzuki M."/>
            <person name="Hoshino Y."/>
        </authorList>
    </citation>
    <scope>NUCLEOTIDE SEQUENCE [LARGE SCALE GENOMIC DNA]</scope>
    <source>
        <strain evidence="1 2">JCM 15655</strain>
    </source>
</reference>
<dbReference type="AlphaFoldDB" id="A0A7R7JJR6"/>
<proteinExistence type="predicted"/>
<dbReference type="EMBL" id="AP024237">
    <property type="protein sequence ID" value="BCO38062.1"/>
    <property type="molecule type" value="Genomic_DNA"/>
</dbReference>
<dbReference type="Proteomes" id="UP000595446">
    <property type="component" value="Chromosome"/>
</dbReference>
<protein>
    <submittedName>
        <fullName evidence="1">Uncharacterized protein</fullName>
    </submittedName>
</protein>
<keyword evidence="2" id="KW-1185">Reference proteome</keyword>
<sequence>MSRGRGGFSYPVPALATHRTSAAELPVPRAHRSGHVGLVNGTPWTV</sequence>